<gene>
    <name evidence="1" type="ORF">BLNAU_12320</name>
</gene>
<sequence>MAAIFRSLVATAKSQPVFDDSLEAKAVNFLESVLVRILFSADAFLNSFARNTDESVTAFVQFMVVLISSPSQAIIISAMTMLAHLIQWCSSQMHLALVKADPIVQIINTLNPQSLSFAEAIEIHSGLMSSIFYTLWLSTPEALSTLEIEDRNKQRVVHETVLQQVIAPSETYICHLCMNRFSIMDGDQSNDFMNLLARLLHISPYYHRTMDFILNMSVVLTIPSCLAFIEDDRTIWYFLLHMNESQQELNKTGGIVRQLGKTVVRKLRMEGVEDVIEEKHQNVETTLSGHFLVAKTIDWNYLHDMNLPKIE</sequence>
<comment type="caution">
    <text evidence="1">The sequence shown here is derived from an EMBL/GenBank/DDBJ whole genome shotgun (WGS) entry which is preliminary data.</text>
</comment>
<keyword evidence="2" id="KW-1185">Reference proteome</keyword>
<organism evidence="1 2">
    <name type="scientific">Blattamonas nauphoetae</name>
    <dbReference type="NCBI Taxonomy" id="2049346"/>
    <lineage>
        <taxon>Eukaryota</taxon>
        <taxon>Metamonada</taxon>
        <taxon>Preaxostyla</taxon>
        <taxon>Oxymonadida</taxon>
        <taxon>Blattamonas</taxon>
    </lineage>
</organism>
<evidence type="ECO:0000313" key="2">
    <source>
        <dbReference type="Proteomes" id="UP001281761"/>
    </source>
</evidence>
<dbReference type="EMBL" id="JARBJD010000100">
    <property type="protein sequence ID" value="KAK2952671.1"/>
    <property type="molecule type" value="Genomic_DNA"/>
</dbReference>
<proteinExistence type="predicted"/>
<evidence type="ECO:0000313" key="1">
    <source>
        <dbReference type="EMBL" id="KAK2952671.1"/>
    </source>
</evidence>
<reference evidence="1 2" key="1">
    <citation type="journal article" date="2022" name="bioRxiv">
        <title>Genomics of Preaxostyla Flagellates Illuminates Evolutionary Transitions and the Path Towards Mitochondrial Loss.</title>
        <authorList>
            <person name="Novak L.V.F."/>
            <person name="Treitli S.C."/>
            <person name="Pyrih J."/>
            <person name="Halakuc P."/>
            <person name="Pipaliya S.V."/>
            <person name="Vacek V."/>
            <person name="Brzon O."/>
            <person name="Soukal P."/>
            <person name="Eme L."/>
            <person name="Dacks J.B."/>
            <person name="Karnkowska A."/>
            <person name="Elias M."/>
            <person name="Hampl V."/>
        </authorList>
    </citation>
    <scope>NUCLEOTIDE SEQUENCE [LARGE SCALE GENOMIC DNA]</scope>
    <source>
        <strain evidence="1">NAU3</strain>
        <tissue evidence="1">Gut</tissue>
    </source>
</reference>
<name>A0ABQ9XJR5_9EUKA</name>
<accession>A0ABQ9XJR5</accession>
<protein>
    <submittedName>
        <fullName evidence="1">Uncharacterized protein</fullName>
    </submittedName>
</protein>
<dbReference type="Proteomes" id="UP001281761">
    <property type="component" value="Unassembled WGS sequence"/>
</dbReference>